<sequence length="121" mass="12689">MPKTKSFHEGRSLGAMLLVAALTIGGWSAPAWSATLSEAKSQGLVGEQANGYLGVVAANAPADVTELVASINQKRKSEYQAIAQRNNTSLDAVEALAGKKAIDLTPPGQYVRPPSGNWVKK</sequence>
<comment type="caution">
    <text evidence="1">The sequence shown here is derived from an EMBL/GenBank/DDBJ whole genome shotgun (WGS) entry which is preliminary data.</text>
</comment>
<proteinExistence type="predicted"/>
<dbReference type="AlphaFoldDB" id="A0A1F6TBN9"/>
<evidence type="ECO:0000313" key="1">
    <source>
        <dbReference type="EMBL" id="OGI42499.1"/>
    </source>
</evidence>
<protein>
    <recommendedName>
        <fullName evidence="3">DUF1318 domain-containing protein</fullName>
    </recommendedName>
</protein>
<evidence type="ECO:0008006" key="3">
    <source>
        <dbReference type="Google" id="ProtNLM"/>
    </source>
</evidence>
<accession>A0A1F6TBN9</accession>
<dbReference type="PIRSF" id="PIRSF025560">
    <property type="entry name" value="UCP025560"/>
    <property type="match status" value="1"/>
</dbReference>
<dbReference type="EMBL" id="MFSS01000088">
    <property type="protein sequence ID" value="OGI42499.1"/>
    <property type="molecule type" value="Genomic_DNA"/>
</dbReference>
<evidence type="ECO:0000313" key="2">
    <source>
        <dbReference type="Proteomes" id="UP000177925"/>
    </source>
</evidence>
<gene>
    <name evidence="1" type="ORF">A2150_07315</name>
</gene>
<dbReference type="Pfam" id="PF07027">
    <property type="entry name" value="DUF1318"/>
    <property type="match status" value="1"/>
</dbReference>
<dbReference type="InterPro" id="IPR008309">
    <property type="entry name" value="YdbL"/>
</dbReference>
<organism evidence="1 2">
    <name type="scientific">Candidatus Muproteobacteria bacterium RBG_16_64_11</name>
    <dbReference type="NCBI Taxonomy" id="1817758"/>
    <lineage>
        <taxon>Bacteria</taxon>
        <taxon>Pseudomonadati</taxon>
        <taxon>Pseudomonadota</taxon>
        <taxon>Candidatus Muproteobacteria</taxon>
    </lineage>
</organism>
<reference evidence="1 2" key="1">
    <citation type="journal article" date="2016" name="Nat. Commun.">
        <title>Thousands of microbial genomes shed light on interconnected biogeochemical processes in an aquifer system.</title>
        <authorList>
            <person name="Anantharaman K."/>
            <person name="Brown C.T."/>
            <person name="Hug L.A."/>
            <person name="Sharon I."/>
            <person name="Castelle C.J."/>
            <person name="Probst A.J."/>
            <person name="Thomas B.C."/>
            <person name="Singh A."/>
            <person name="Wilkins M.J."/>
            <person name="Karaoz U."/>
            <person name="Brodie E.L."/>
            <person name="Williams K.H."/>
            <person name="Hubbard S.S."/>
            <person name="Banfield J.F."/>
        </authorList>
    </citation>
    <scope>NUCLEOTIDE SEQUENCE [LARGE SCALE GENOMIC DNA]</scope>
</reference>
<dbReference type="Proteomes" id="UP000177925">
    <property type="component" value="Unassembled WGS sequence"/>
</dbReference>
<name>A0A1F6TBN9_9PROT</name>